<dbReference type="Pfam" id="PF03354">
    <property type="entry name" value="TerL_ATPase"/>
    <property type="match status" value="1"/>
</dbReference>
<evidence type="ECO:0000259" key="3">
    <source>
        <dbReference type="Pfam" id="PF20441"/>
    </source>
</evidence>
<sequence>MTAGTTTRRPAKSKAATRPRGRRRVMTFNHHKRWRPASRRGGVCGYTLDDKTCERRGAHYCEPRADRVVKFFAELLVHPAGALANTKFVLAPWQEHEIIRPLFGEVHWSDQWGRYVRRYTRATIVMARKNGKSALLSGIALYMLCGDGEESAEIYGAAATTRQAGKVFEPCTKMVRKSPILAKRLTHIKNVRRLVDERTGSHYEVIPADADNELGHSPHCFILDEVLSQPDDSLWKAMRTAAGARTQALMLAITTETNQHVSFGADFIDEADRVAEQPQRAPHHFVFVRKAPRTQDELDRLHRLYPGRPDLPVSIDPWDEDNWYWPNPALGTFLGIQSLREEAEEARTNYKAENGFRQFRLNQRVSQVSRWIPMDLWDMNAREIAPSPGWIAGRLEGQRCWGGLDLSSKLDLTSWALYFPTGEVLWRMWAPESVADILDEHTDGAFSEWAADGWVTLTDGDTIDYATIYDDIETDHQLYRIVDVTYDKWCGEPVRQEIVKRTRLKMVESDTTYTRMTPPMAELMRALKGRELAHFGNPVAWWMADNLECKSPRDDPDRIRPVKPARDKTGKRIDGIPALLFAIDGGLRGMPAPSIYESQGMAL</sequence>
<name>A0A142K628_9CAUD</name>
<dbReference type="Gene3D" id="3.40.50.300">
    <property type="entry name" value="P-loop containing nucleotide triphosphate hydrolases"/>
    <property type="match status" value="1"/>
</dbReference>
<feature type="domain" description="Terminase large subunit-like ATPase" evidence="2">
    <location>
        <begin position="113"/>
        <end position="262"/>
    </location>
</feature>
<dbReference type="PANTHER" id="PTHR41287">
    <property type="match status" value="1"/>
</dbReference>
<dbReference type="GO" id="GO:0004519">
    <property type="term" value="F:endonuclease activity"/>
    <property type="evidence" value="ECO:0007669"/>
    <property type="project" value="InterPro"/>
</dbReference>
<dbReference type="Proteomes" id="UP000223789">
    <property type="component" value="Segment"/>
</dbReference>
<dbReference type="EMBL" id="KU958700">
    <property type="protein sequence ID" value="AMS01561.1"/>
    <property type="molecule type" value="Genomic_DNA"/>
</dbReference>
<feature type="domain" description="Terminase large subunit-like endonuclease" evidence="3">
    <location>
        <begin position="312"/>
        <end position="583"/>
    </location>
</feature>
<feature type="region of interest" description="Disordered" evidence="1">
    <location>
        <begin position="1"/>
        <end position="23"/>
    </location>
</feature>
<evidence type="ECO:0000313" key="5">
    <source>
        <dbReference type="Proteomes" id="UP000223789"/>
    </source>
</evidence>
<evidence type="ECO:0000313" key="4">
    <source>
        <dbReference type="EMBL" id="AMS01561.1"/>
    </source>
</evidence>
<feature type="compositionally biased region" description="Basic residues" evidence="1">
    <location>
        <begin position="9"/>
        <end position="23"/>
    </location>
</feature>
<dbReference type="Pfam" id="PF20441">
    <property type="entry name" value="TerL_nuclease"/>
    <property type="match status" value="1"/>
</dbReference>
<accession>A0A142K628</accession>
<protein>
    <submittedName>
        <fullName evidence="4">Terminase large subunit</fullName>
    </submittedName>
</protein>
<keyword evidence="5" id="KW-1185">Reference proteome</keyword>
<dbReference type="PANTHER" id="PTHR41287:SF1">
    <property type="entry name" value="PROTEIN YMFN"/>
    <property type="match status" value="1"/>
</dbReference>
<evidence type="ECO:0000256" key="1">
    <source>
        <dbReference type="SAM" id="MobiDB-lite"/>
    </source>
</evidence>
<reference evidence="4 5" key="1">
    <citation type="submission" date="2016-03" db="EMBL/GenBank/DDBJ databases">
        <authorList>
            <person name="Ploux O."/>
        </authorList>
    </citation>
    <scope>NUCLEOTIDE SEQUENCE [LARGE SCALE GENOMIC DNA]</scope>
</reference>
<proteinExistence type="predicted"/>
<dbReference type="InterPro" id="IPR046462">
    <property type="entry name" value="TerL_nuclease"/>
</dbReference>
<organism evidence="4 5">
    <name type="scientific">Streptomyces phage Chymera</name>
    <dbReference type="NCBI Taxonomy" id="1821728"/>
    <lineage>
        <taxon>Viruses</taxon>
        <taxon>Duplodnaviria</taxon>
        <taxon>Heunggongvirae</taxon>
        <taxon>Uroviricota</taxon>
        <taxon>Caudoviricetes</taxon>
        <taxon>Chymeravirus</taxon>
        <taxon>Chymeravirus chymera</taxon>
    </lineage>
</organism>
<dbReference type="InterPro" id="IPR027417">
    <property type="entry name" value="P-loop_NTPase"/>
</dbReference>
<evidence type="ECO:0000259" key="2">
    <source>
        <dbReference type="Pfam" id="PF03354"/>
    </source>
</evidence>
<dbReference type="InterPro" id="IPR046461">
    <property type="entry name" value="TerL_ATPase"/>
</dbReference>
<dbReference type="InterPro" id="IPR005021">
    <property type="entry name" value="Terminase_largesu-like"/>
</dbReference>
<gene>
    <name evidence="4" type="ORF">SEA_CHYMERA_2</name>
</gene>